<dbReference type="RefSeq" id="WP_250826078.1">
    <property type="nucleotide sequence ID" value="NZ_JAMOIL010000002.1"/>
</dbReference>
<proteinExistence type="predicted"/>
<feature type="transmembrane region" description="Helical" evidence="1">
    <location>
        <begin position="74"/>
        <end position="99"/>
    </location>
</feature>
<dbReference type="EMBL" id="JAMOIL010000002">
    <property type="protein sequence ID" value="MCM0619189.1"/>
    <property type="molecule type" value="Genomic_DNA"/>
</dbReference>
<evidence type="ECO:0000313" key="3">
    <source>
        <dbReference type="Proteomes" id="UP001139485"/>
    </source>
</evidence>
<comment type="caution">
    <text evidence="2">The sequence shown here is derived from an EMBL/GenBank/DDBJ whole genome shotgun (WGS) entry which is preliminary data.</text>
</comment>
<evidence type="ECO:0000256" key="1">
    <source>
        <dbReference type="SAM" id="Phobius"/>
    </source>
</evidence>
<gene>
    <name evidence="2" type="ORF">M8330_02620</name>
</gene>
<reference evidence="2" key="1">
    <citation type="submission" date="2022-05" db="EMBL/GenBank/DDBJ databases">
        <authorList>
            <person name="Tuo L."/>
        </authorList>
    </citation>
    <scope>NUCLEOTIDE SEQUENCE</scope>
    <source>
        <strain evidence="2">BSK12Z-4</strain>
    </source>
</reference>
<keyword evidence="1" id="KW-1133">Transmembrane helix</keyword>
<dbReference type="Proteomes" id="UP001139485">
    <property type="component" value="Unassembled WGS sequence"/>
</dbReference>
<keyword evidence="1" id="KW-0472">Membrane</keyword>
<dbReference type="AlphaFoldDB" id="A0A9X2D558"/>
<feature type="transmembrane region" description="Helical" evidence="1">
    <location>
        <begin position="42"/>
        <end position="67"/>
    </location>
</feature>
<sequence length="159" mass="15505">MSQAARGPSRALLRPLVLAPAVALAVVGVAALLAAVTSGGAAALGAVAGGVVGVVVLALGAGAVALVARVLPAASLLVALLTYGLQLVLLVVALGSLTAGDVLGSEEVRPWLSGTLVAVVLAWTPAHLVAAVKQRVPVYDAPVNSPNDTSRTDADAGAR</sequence>
<feature type="transmembrane region" description="Helical" evidence="1">
    <location>
        <begin position="111"/>
        <end position="132"/>
    </location>
</feature>
<name>A0A9X2D558_9ACTN</name>
<accession>A0A9X2D558</accession>
<evidence type="ECO:0000313" key="2">
    <source>
        <dbReference type="EMBL" id="MCM0619189.1"/>
    </source>
</evidence>
<keyword evidence="3" id="KW-1185">Reference proteome</keyword>
<evidence type="ECO:0008006" key="4">
    <source>
        <dbReference type="Google" id="ProtNLM"/>
    </source>
</evidence>
<protein>
    <recommendedName>
        <fullName evidence="4">ATP synthase protein I</fullName>
    </recommendedName>
</protein>
<keyword evidence="1" id="KW-0812">Transmembrane</keyword>
<feature type="transmembrane region" description="Helical" evidence="1">
    <location>
        <begin position="12"/>
        <end position="36"/>
    </location>
</feature>
<organism evidence="2 3">
    <name type="scientific">Nocardioides bruguierae</name>
    <dbReference type="NCBI Taxonomy" id="2945102"/>
    <lineage>
        <taxon>Bacteria</taxon>
        <taxon>Bacillati</taxon>
        <taxon>Actinomycetota</taxon>
        <taxon>Actinomycetes</taxon>
        <taxon>Propionibacteriales</taxon>
        <taxon>Nocardioidaceae</taxon>
        <taxon>Nocardioides</taxon>
    </lineage>
</organism>